<evidence type="ECO:0000256" key="1">
    <source>
        <dbReference type="SAM" id="MobiDB-lite"/>
    </source>
</evidence>
<organism evidence="2 3">
    <name type="scientific">Colletotrichum zoysiae</name>
    <dbReference type="NCBI Taxonomy" id="1216348"/>
    <lineage>
        <taxon>Eukaryota</taxon>
        <taxon>Fungi</taxon>
        <taxon>Dikarya</taxon>
        <taxon>Ascomycota</taxon>
        <taxon>Pezizomycotina</taxon>
        <taxon>Sordariomycetes</taxon>
        <taxon>Hypocreomycetidae</taxon>
        <taxon>Glomerellales</taxon>
        <taxon>Glomerellaceae</taxon>
        <taxon>Colletotrichum</taxon>
        <taxon>Colletotrichum graminicola species complex</taxon>
    </lineage>
</organism>
<protein>
    <submittedName>
        <fullName evidence="2">Uncharacterized protein</fullName>
    </submittedName>
</protein>
<gene>
    <name evidence="2" type="ORF">LX32DRAFT_143037</name>
</gene>
<evidence type="ECO:0000313" key="3">
    <source>
        <dbReference type="Proteomes" id="UP001232148"/>
    </source>
</evidence>
<sequence length="226" mass="24317">MDGYGLGCVCGKVNWRQTYVVVGLGRDMASRAQQDQSQPMLKESHLDSRGGGGGGSEQTAVASPGAGRGNDAVLVMKSMHSSSSSSASPSSDGPEFQFVRAWVCLVSARVSHSPPSDWHSLARAGSRARMSDERGNSRAGRFVQIAEGVTPNAPAHVVVSMRVRVGTKSRLVRTFKVIRTRPPHYERPPPRALCSLLLYVYIDAAPADMIRSGDERGEGFYQDLIA</sequence>
<dbReference type="AlphaFoldDB" id="A0AAD9LZ08"/>
<proteinExistence type="predicted"/>
<dbReference type="Proteomes" id="UP001232148">
    <property type="component" value="Unassembled WGS sequence"/>
</dbReference>
<accession>A0AAD9LZ08</accession>
<name>A0AAD9LZ08_9PEZI</name>
<evidence type="ECO:0000313" key="2">
    <source>
        <dbReference type="EMBL" id="KAK2023490.1"/>
    </source>
</evidence>
<comment type="caution">
    <text evidence="2">The sequence shown here is derived from an EMBL/GenBank/DDBJ whole genome shotgun (WGS) entry which is preliminary data.</text>
</comment>
<reference evidence="2" key="1">
    <citation type="submission" date="2021-06" db="EMBL/GenBank/DDBJ databases">
        <title>Comparative genomics, transcriptomics and evolutionary studies reveal genomic signatures of adaptation to plant cell wall in hemibiotrophic fungi.</title>
        <authorList>
            <consortium name="DOE Joint Genome Institute"/>
            <person name="Baroncelli R."/>
            <person name="Diaz J.F."/>
            <person name="Benocci T."/>
            <person name="Peng M."/>
            <person name="Battaglia E."/>
            <person name="Haridas S."/>
            <person name="Andreopoulos W."/>
            <person name="Labutti K."/>
            <person name="Pangilinan J."/>
            <person name="Floch G.L."/>
            <person name="Makela M.R."/>
            <person name="Henrissat B."/>
            <person name="Grigoriev I.V."/>
            <person name="Crouch J.A."/>
            <person name="De Vries R.P."/>
            <person name="Sukno S.A."/>
            <person name="Thon M.R."/>
        </authorList>
    </citation>
    <scope>NUCLEOTIDE SEQUENCE</scope>
    <source>
        <strain evidence="2">MAFF235873</strain>
    </source>
</reference>
<keyword evidence="3" id="KW-1185">Reference proteome</keyword>
<dbReference type="EMBL" id="MU842998">
    <property type="protein sequence ID" value="KAK2023490.1"/>
    <property type="molecule type" value="Genomic_DNA"/>
</dbReference>
<feature type="region of interest" description="Disordered" evidence="1">
    <location>
        <begin position="30"/>
        <end position="69"/>
    </location>
</feature>